<evidence type="ECO:0008006" key="4">
    <source>
        <dbReference type="Google" id="ProtNLM"/>
    </source>
</evidence>
<keyword evidence="3" id="KW-1185">Reference proteome</keyword>
<dbReference type="Proteomes" id="UP001589776">
    <property type="component" value="Unassembled WGS sequence"/>
</dbReference>
<protein>
    <recommendedName>
        <fullName evidence="4">DUF4044 domain-containing protein</fullName>
    </recommendedName>
</protein>
<accession>A0ABV6DMD7</accession>
<evidence type="ECO:0000313" key="2">
    <source>
        <dbReference type="EMBL" id="MFC0213762.1"/>
    </source>
</evidence>
<dbReference type="RefSeq" id="WP_377471093.1">
    <property type="nucleotide sequence ID" value="NZ_JBHLWN010000062.1"/>
</dbReference>
<name>A0ABV6DMD7_9BACL</name>
<evidence type="ECO:0000313" key="3">
    <source>
        <dbReference type="Proteomes" id="UP001589776"/>
    </source>
</evidence>
<keyword evidence="1" id="KW-0472">Membrane</keyword>
<keyword evidence="1" id="KW-0812">Transmembrane</keyword>
<reference evidence="2 3" key="1">
    <citation type="submission" date="2024-09" db="EMBL/GenBank/DDBJ databases">
        <authorList>
            <person name="Sun Q."/>
            <person name="Mori K."/>
        </authorList>
    </citation>
    <scope>NUCLEOTIDE SEQUENCE [LARGE SCALE GENOMIC DNA]</scope>
    <source>
        <strain evidence="2 3">CCM 7759</strain>
    </source>
</reference>
<dbReference type="EMBL" id="JBHLWN010000062">
    <property type="protein sequence ID" value="MFC0213762.1"/>
    <property type="molecule type" value="Genomic_DNA"/>
</dbReference>
<comment type="caution">
    <text evidence="2">The sequence shown here is derived from an EMBL/GenBank/DDBJ whole genome shotgun (WGS) entry which is preliminary data.</text>
</comment>
<feature type="transmembrane region" description="Helical" evidence="1">
    <location>
        <begin position="20"/>
        <end position="41"/>
    </location>
</feature>
<evidence type="ECO:0000256" key="1">
    <source>
        <dbReference type="SAM" id="Phobius"/>
    </source>
</evidence>
<keyword evidence="1" id="KW-1133">Transmembrane helix</keyword>
<proteinExistence type="predicted"/>
<gene>
    <name evidence="2" type="ORF">ACFFK0_15120</name>
</gene>
<organism evidence="2 3">
    <name type="scientific">Paenibacillus chartarius</name>
    <dbReference type="NCBI Taxonomy" id="747481"/>
    <lineage>
        <taxon>Bacteria</taxon>
        <taxon>Bacillati</taxon>
        <taxon>Bacillota</taxon>
        <taxon>Bacilli</taxon>
        <taxon>Bacillales</taxon>
        <taxon>Paenibacillaceae</taxon>
        <taxon>Paenibacillus</taxon>
    </lineage>
</organism>
<sequence>MAQRKTYMDKRAKDTVNKKAIIWTGAIVLALVVAMTVLLIVNP</sequence>